<comment type="caution">
    <text evidence="3">The sequence shown here is derived from an EMBL/GenBank/DDBJ whole genome shotgun (WGS) entry which is preliminary data.</text>
</comment>
<dbReference type="EMBL" id="BAABFT010000001">
    <property type="protein sequence ID" value="GAA4310253.1"/>
    <property type="molecule type" value="Genomic_DNA"/>
</dbReference>
<dbReference type="SUPFAM" id="SSF56954">
    <property type="entry name" value="Outer membrane efflux proteins (OEP)"/>
    <property type="match status" value="1"/>
</dbReference>
<evidence type="ECO:0000313" key="3">
    <source>
        <dbReference type="EMBL" id="GAA4310253.1"/>
    </source>
</evidence>
<keyword evidence="1" id="KW-0175">Coiled coil</keyword>
<name>A0ABP8FSU1_9SPHI</name>
<accession>A0ABP8FSU1</accession>
<proteinExistence type="predicted"/>
<organism evidence="3 4">
    <name type="scientific">Mucilaginibacter gynuensis</name>
    <dbReference type="NCBI Taxonomy" id="1302236"/>
    <lineage>
        <taxon>Bacteria</taxon>
        <taxon>Pseudomonadati</taxon>
        <taxon>Bacteroidota</taxon>
        <taxon>Sphingobacteriia</taxon>
        <taxon>Sphingobacteriales</taxon>
        <taxon>Sphingobacteriaceae</taxon>
        <taxon>Mucilaginibacter</taxon>
    </lineage>
</organism>
<dbReference type="Gene3D" id="1.20.1600.10">
    <property type="entry name" value="Outer membrane efflux proteins (OEP)"/>
    <property type="match status" value="1"/>
</dbReference>
<dbReference type="RefSeq" id="WP_345209394.1">
    <property type="nucleotide sequence ID" value="NZ_BAABFT010000001.1"/>
</dbReference>
<dbReference type="PANTHER" id="PTHR30203:SF30">
    <property type="entry name" value="OUTER MEMBRANE PROTEIN-RELATED"/>
    <property type="match status" value="1"/>
</dbReference>
<dbReference type="PANTHER" id="PTHR30203">
    <property type="entry name" value="OUTER MEMBRANE CATION EFFLUX PROTEIN"/>
    <property type="match status" value="1"/>
</dbReference>
<evidence type="ECO:0008006" key="5">
    <source>
        <dbReference type="Google" id="ProtNLM"/>
    </source>
</evidence>
<evidence type="ECO:0000256" key="1">
    <source>
        <dbReference type="SAM" id="Coils"/>
    </source>
</evidence>
<gene>
    <name evidence="3" type="ORF">GCM10023149_04860</name>
</gene>
<keyword evidence="2" id="KW-0732">Signal</keyword>
<sequence>MKWLPVLLLFILSNSQLRAQTKTLDYYLEQAVSNSPLLKDLNNQVASSKLDSLGLRASYRPQVNLNTAGYYAPVIKGYGYAEAITNKQTFNALLGVNKQLVSKGYMNAQVMAITLQRDSLINAGKLSAQDLKRTIIGQYITAYGSLQQVKFNIEIVKLLSGEESLLKKLTRSNVYKQSEYLAFLVTLKQQQLQLLQAQLQYKNDFATLNYIAGIADTSAVELSDPSLQRATSAQVHNSIFFKQYQLDSLRLATSHSLVNYSYRPQANIFADGGYNSDFLVQPYKNFGASVGFTITMPIYDGGQRKLQYKRIKLEEETRQTYKAFFNTQYRQQINQLNQQISETEKLIGEINAQTKYSESLIKVDTQLLQTGDVKIADLILAINNYYSVKNLLTQTSVSRLQLINQLNYWNK</sequence>
<dbReference type="Proteomes" id="UP001500582">
    <property type="component" value="Unassembled WGS sequence"/>
</dbReference>
<dbReference type="InterPro" id="IPR010131">
    <property type="entry name" value="MdtP/NodT-like"/>
</dbReference>
<evidence type="ECO:0000256" key="2">
    <source>
        <dbReference type="SAM" id="SignalP"/>
    </source>
</evidence>
<protein>
    <recommendedName>
        <fullName evidence="5">Outer membrane protein TolC</fullName>
    </recommendedName>
</protein>
<reference evidence="4" key="1">
    <citation type="journal article" date="2019" name="Int. J. Syst. Evol. Microbiol.">
        <title>The Global Catalogue of Microorganisms (GCM) 10K type strain sequencing project: providing services to taxonomists for standard genome sequencing and annotation.</title>
        <authorList>
            <consortium name="The Broad Institute Genomics Platform"/>
            <consortium name="The Broad Institute Genome Sequencing Center for Infectious Disease"/>
            <person name="Wu L."/>
            <person name="Ma J."/>
        </authorList>
    </citation>
    <scope>NUCLEOTIDE SEQUENCE [LARGE SCALE GENOMIC DNA]</scope>
    <source>
        <strain evidence="4">JCM 17705</strain>
    </source>
</reference>
<keyword evidence="4" id="KW-1185">Reference proteome</keyword>
<feature type="coiled-coil region" evidence="1">
    <location>
        <begin position="326"/>
        <end position="353"/>
    </location>
</feature>
<feature type="chain" id="PRO_5046576742" description="Outer membrane protein TolC" evidence="2">
    <location>
        <begin position="20"/>
        <end position="411"/>
    </location>
</feature>
<feature type="signal peptide" evidence="2">
    <location>
        <begin position="1"/>
        <end position="19"/>
    </location>
</feature>
<evidence type="ECO:0000313" key="4">
    <source>
        <dbReference type="Proteomes" id="UP001500582"/>
    </source>
</evidence>